<dbReference type="PANTHER" id="PTHR46503:SF9">
    <property type="entry name" value="INTER ALPHA-TRYPSIN INHIBITOR, HEAVY CHAIN-LIKE PROTEIN"/>
    <property type="match status" value="1"/>
</dbReference>
<name>A0A5N6QLP9_9ROSI</name>
<gene>
    <name evidence="2" type="ORF">FH972_003518</name>
</gene>
<organism evidence="2 3">
    <name type="scientific">Carpinus fangiana</name>
    <dbReference type="NCBI Taxonomy" id="176857"/>
    <lineage>
        <taxon>Eukaryota</taxon>
        <taxon>Viridiplantae</taxon>
        <taxon>Streptophyta</taxon>
        <taxon>Embryophyta</taxon>
        <taxon>Tracheophyta</taxon>
        <taxon>Spermatophyta</taxon>
        <taxon>Magnoliopsida</taxon>
        <taxon>eudicotyledons</taxon>
        <taxon>Gunneridae</taxon>
        <taxon>Pentapetalae</taxon>
        <taxon>rosids</taxon>
        <taxon>fabids</taxon>
        <taxon>Fagales</taxon>
        <taxon>Betulaceae</taxon>
        <taxon>Carpinus</taxon>
    </lineage>
</organism>
<protein>
    <recommendedName>
        <fullName evidence="1">VWFA domain-containing protein</fullName>
    </recommendedName>
</protein>
<evidence type="ECO:0000313" key="3">
    <source>
        <dbReference type="Proteomes" id="UP000327013"/>
    </source>
</evidence>
<dbReference type="OrthoDB" id="1729737at2759"/>
<evidence type="ECO:0000313" key="2">
    <source>
        <dbReference type="EMBL" id="KAE7999033.1"/>
    </source>
</evidence>
<dbReference type="InterPro" id="IPR036465">
    <property type="entry name" value="vWFA_dom_sf"/>
</dbReference>
<feature type="domain" description="VWFA" evidence="1">
    <location>
        <begin position="174"/>
        <end position="347"/>
    </location>
</feature>
<dbReference type="CDD" id="cd01461">
    <property type="entry name" value="vWA_interalpha_trypsin_inhibitor"/>
    <property type="match status" value="1"/>
</dbReference>
<dbReference type="SUPFAM" id="SSF53300">
    <property type="entry name" value="vWA-like"/>
    <property type="match status" value="1"/>
</dbReference>
<keyword evidence="3" id="KW-1185">Reference proteome</keyword>
<dbReference type="AlphaFoldDB" id="A0A5N6QLP9"/>
<sequence length="598" mass="66296">MEDTIDMEKVVKAEGRFLKCQIYTLKVPQVDGGSTLSIKISWSQKLSYHDGKFGINVPFSFPAYVNPVGKKISKREKILLKVNSGTGKEIIYKSTSHPLKEQTRQASKVSFIYEAEVPAWSTADFTFSYTVNSTDFFGGVLLQSPFLRDFDQREMFCFYLFPGNIQSRKVFRKEVVFLIDISDSMRGDALENAKIALVASLSKLNPKDAFNIIAFNGEVLLFSPSMKLATKEAISDATEWVGEKLIANGGTNILLPLNQAMKLLAETTDSIPLIFLITDGSVEDEKEICNSMKGYLGSGQSICPRICTFGIGSFCNHYFLQMLAHVGRGHYHAAYDADTIDFQIQRLFASASSVIFANIKMDALEHLDSLELFPSHIPDLSSGSPLIVSGRYDGNFPGCVKISGTLADMSNFTIDLQVQRAKDVPLDRVLARRHIDILRAYAWLLGTKELEEKVAKMSIQTGVPCEYTRMVLAQTNKGEKAPEPILIQQVYNKLKLLKKVESEGQKIIFLGKLGLGFGNLAATAQNIPLGAEEAKPPDPTDVLLKAASNCCSRLLDRCCCMCFIQSCTYLNDQCAIVFTQLCTALACFECLNCCYELC</sequence>
<accession>A0A5N6QLP9</accession>
<dbReference type="InterPro" id="IPR002035">
    <property type="entry name" value="VWF_A"/>
</dbReference>
<dbReference type="EMBL" id="CM017321">
    <property type="protein sequence ID" value="KAE7999033.1"/>
    <property type="molecule type" value="Genomic_DNA"/>
</dbReference>
<evidence type="ECO:0000259" key="1">
    <source>
        <dbReference type="PROSITE" id="PS50234"/>
    </source>
</evidence>
<dbReference type="Proteomes" id="UP000327013">
    <property type="component" value="Chromosome 1"/>
</dbReference>
<dbReference type="Gene3D" id="3.40.50.410">
    <property type="entry name" value="von Willebrand factor, type A domain"/>
    <property type="match status" value="1"/>
</dbReference>
<dbReference type="PROSITE" id="PS50234">
    <property type="entry name" value="VWFA"/>
    <property type="match status" value="1"/>
</dbReference>
<dbReference type="SMART" id="SM00327">
    <property type="entry name" value="VWA"/>
    <property type="match status" value="1"/>
</dbReference>
<proteinExistence type="predicted"/>
<reference evidence="2 3" key="1">
    <citation type="submission" date="2019-06" db="EMBL/GenBank/DDBJ databases">
        <title>A chromosomal-level reference genome of Carpinus fangiana (Coryloideae, Betulaceae).</title>
        <authorList>
            <person name="Yang X."/>
            <person name="Wang Z."/>
            <person name="Zhang L."/>
            <person name="Hao G."/>
            <person name="Liu J."/>
            <person name="Yang Y."/>
        </authorList>
    </citation>
    <scope>NUCLEOTIDE SEQUENCE [LARGE SCALE GENOMIC DNA]</scope>
    <source>
        <strain evidence="2">Cfa_2016G</strain>
        <tissue evidence="2">Leaf</tissue>
    </source>
</reference>
<dbReference type="PANTHER" id="PTHR46503">
    <property type="entry name" value="INTER-ALPHA-TRYPSIN INHIBITOR HEAVY CHAIN-LIKE PROTEIN"/>
    <property type="match status" value="1"/>
</dbReference>
<dbReference type="Pfam" id="PF13768">
    <property type="entry name" value="VWA_3"/>
    <property type="match status" value="1"/>
</dbReference>